<dbReference type="GO" id="GO:0032259">
    <property type="term" value="P:methylation"/>
    <property type="evidence" value="ECO:0007669"/>
    <property type="project" value="UniProtKB-KW"/>
</dbReference>
<dbReference type="GeneID" id="77289827"/>
<accession>A0A1J1JMH4</accession>
<keyword evidence="2" id="KW-0489">Methyltransferase</keyword>
<proteinExistence type="predicted"/>
<dbReference type="CDD" id="cd02440">
    <property type="entry name" value="AdoMet_MTases"/>
    <property type="match status" value="1"/>
</dbReference>
<dbReference type="InterPro" id="IPR025714">
    <property type="entry name" value="Methyltranfer_dom"/>
</dbReference>
<protein>
    <submittedName>
        <fullName evidence="2">Putative methyltransferase, involved in aeruginosin biosynthesis</fullName>
    </submittedName>
</protein>
<organism evidence="2">
    <name type="scientific">Planktothrix agardhii</name>
    <name type="common">Oscillatoria agardhii</name>
    <dbReference type="NCBI Taxonomy" id="1160"/>
    <lineage>
        <taxon>Bacteria</taxon>
        <taxon>Bacillati</taxon>
        <taxon>Cyanobacteriota</taxon>
        <taxon>Cyanophyceae</taxon>
        <taxon>Oscillatoriophycideae</taxon>
        <taxon>Oscillatoriales</taxon>
        <taxon>Microcoleaceae</taxon>
        <taxon>Planktothrix</taxon>
    </lineage>
</organism>
<evidence type="ECO:0000259" key="1">
    <source>
        <dbReference type="Pfam" id="PF13847"/>
    </source>
</evidence>
<dbReference type="RefSeq" id="WP_235751298.1">
    <property type="nucleotide sequence ID" value="NZ_JBEIHM010000096.1"/>
</dbReference>
<dbReference type="AlphaFoldDB" id="A0A1J1JMH4"/>
<sequence length="235" mass="26473">MSSDYQTKWNQYWDSIEDRSQVIWNVDAHSGIGIDLDWLKKMFKNPDLPLIDFGCGDGNITQLLAEKFPKVIGIDVSESALNLATIEAQKVGLAITYKLVCNQEDGQNIHKCFGDANIYMRSVMHQINIEDRPLFVDHLKTLIGKTGTLCLLDISSDPRNIFGDDVRLDDPLKVKKVSTYGITPGEVTLEEIENLFPKPDFSILESGQVLIPMNGTIKGKTVAKFYLYAIIYRLN</sequence>
<keyword evidence="2" id="KW-0808">Transferase</keyword>
<name>A0A1J1JMH4_PLAAG</name>
<dbReference type="GO" id="GO:0008168">
    <property type="term" value="F:methyltransferase activity"/>
    <property type="evidence" value="ECO:0007669"/>
    <property type="project" value="UniProtKB-KW"/>
</dbReference>
<dbReference type="SUPFAM" id="SSF53335">
    <property type="entry name" value="S-adenosyl-L-methionine-dependent methyltransferases"/>
    <property type="match status" value="1"/>
</dbReference>
<feature type="domain" description="Methyltransferase" evidence="1">
    <location>
        <begin position="46"/>
        <end position="108"/>
    </location>
</feature>
<dbReference type="EMBL" id="LO018304">
    <property type="protein sequence ID" value="CUM62175.1"/>
    <property type="molecule type" value="Genomic_DNA"/>
</dbReference>
<dbReference type="Gene3D" id="3.40.50.150">
    <property type="entry name" value="Vaccinia Virus protein VP39"/>
    <property type="match status" value="1"/>
</dbReference>
<dbReference type="InterPro" id="IPR029063">
    <property type="entry name" value="SAM-dependent_MTases_sf"/>
</dbReference>
<gene>
    <name evidence="2" type="ORF">PLAM_4210</name>
</gene>
<reference evidence="2" key="1">
    <citation type="submission" date="2015-09" db="EMBL/GenBank/DDBJ databases">
        <authorList>
            <person name="Jackson K.R."/>
            <person name="Lunt B.L."/>
            <person name="Fisher J.N.B."/>
            <person name="Gardner A.V."/>
            <person name="Bailey M.E."/>
            <person name="Deus L.M."/>
            <person name="Earl A.S."/>
            <person name="Gibby P.D."/>
            <person name="Hartmann K.A."/>
            <person name="Liu J.E."/>
            <person name="Manci A.M."/>
            <person name="Nielsen D.A."/>
            <person name="Solomon M.B."/>
            <person name="Breakwell D.P."/>
            <person name="Burnett S.H."/>
            <person name="Grose J.H."/>
        </authorList>
    </citation>
    <scope>NUCLEOTIDE SEQUENCE</scope>
    <source>
        <strain evidence="2">7805</strain>
    </source>
</reference>
<evidence type="ECO:0000313" key="2">
    <source>
        <dbReference type="EMBL" id="CUM62175.1"/>
    </source>
</evidence>
<dbReference type="Pfam" id="PF13847">
    <property type="entry name" value="Methyltransf_31"/>
    <property type="match status" value="1"/>
</dbReference>